<dbReference type="RefSeq" id="WP_236891384.1">
    <property type="nucleotide sequence ID" value="NZ_AP024488.1"/>
</dbReference>
<dbReference type="SMART" id="SM00749">
    <property type="entry name" value="BON"/>
    <property type="match status" value="2"/>
</dbReference>
<feature type="chain" id="PRO_5046295852" evidence="1">
    <location>
        <begin position="21"/>
        <end position="187"/>
    </location>
</feature>
<reference evidence="3 4" key="1">
    <citation type="submission" date="2021-02" db="EMBL/GenBank/DDBJ databases">
        <title>Complete genome of Desulfoluna sp. strain ASN36.</title>
        <authorList>
            <person name="Takahashi A."/>
            <person name="Kojima H."/>
            <person name="Fukui M."/>
        </authorList>
    </citation>
    <scope>NUCLEOTIDE SEQUENCE [LARGE SCALE GENOMIC DNA]</scope>
    <source>
        <strain evidence="3 4">ASN36</strain>
    </source>
</reference>
<keyword evidence="4" id="KW-1185">Reference proteome</keyword>
<feature type="domain" description="BON" evidence="2">
    <location>
        <begin position="120"/>
        <end position="187"/>
    </location>
</feature>
<dbReference type="PANTHER" id="PTHR34606">
    <property type="entry name" value="BON DOMAIN-CONTAINING PROTEIN"/>
    <property type="match status" value="1"/>
</dbReference>
<evidence type="ECO:0000313" key="3">
    <source>
        <dbReference type="EMBL" id="BCS95099.1"/>
    </source>
</evidence>
<dbReference type="PROSITE" id="PS50914">
    <property type="entry name" value="BON"/>
    <property type="match status" value="2"/>
</dbReference>
<accession>A0ABN6EZH9</accession>
<dbReference type="InterPro" id="IPR014004">
    <property type="entry name" value="Transpt-assoc_nodulatn_dom_bac"/>
</dbReference>
<organism evidence="3 4">
    <name type="scientific">Desulfoluna limicola</name>
    <dbReference type="NCBI Taxonomy" id="2810562"/>
    <lineage>
        <taxon>Bacteria</taxon>
        <taxon>Pseudomonadati</taxon>
        <taxon>Thermodesulfobacteriota</taxon>
        <taxon>Desulfobacteria</taxon>
        <taxon>Desulfobacterales</taxon>
        <taxon>Desulfolunaceae</taxon>
        <taxon>Desulfoluna</taxon>
    </lineage>
</organism>
<protein>
    <submittedName>
        <fullName evidence="3">Osmotically-inducible protein OsmY</fullName>
    </submittedName>
</protein>
<dbReference type="Pfam" id="PF04972">
    <property type="entry name" value="BON"/>
    <property type="match status" value="2"/>
</dbReference>
<dbReference type="Gene3D" id="3.30.1340.30">
    <property type="match status" value="2"/>
</dbReference>
<dbReference type="InterPro" id="IPR051686">
    <property type="entry name" value="Lipoprotein_DolP"/>
</dbReference>
<keyword evidence="1" id="KW-0732">Signal</keyword>
<evidence type="ECO:0000259" key="2">
    <source>
        <dbReference type="PROSITE" id="PS50914"/>
    </source>
</evidence>
<feature type="domain" description="BON" evidence="2">
    <location>
        <begin position="44"/>
        <end position="112"/>
    </location>
</feature>
<name>A0ABN6EZH9_9BACT</name>
<dbReference type="PANTHER" id="PTHR34606:SF15">
    <property type="entry name" value="BON DOMAIN-CONTAINING PROTEIN"/>
    <property type="match status" value="1"/>
</dbReference>
<dbReference type="Proteomes" id="UP001320148">
    <property type="component" value="Chromosome"/>
</dbReference>
<dbReference type="EMBL" id="AP024488">
    <property type="protein sequence ID" value="BCS95099.1"/>
    <property type="molecule type" value="Genomic_DNA"/>
</dbReference>
<proteinExistence type="predicted"/>
<evidence type="ECO:0000256" key="1">
    <source>
        <dbReference type="SAM" id="SignalP"/>
    </source>
</evidence>
<gene>
    <name evidence="3" type="ORF">DSLASN_07310</name>
</gene>
<feature type="signal peptide" evidence="1">
    <location>
        <begin position="1"/>
        <end position="20"/>
    </location>
</feature>
<dbReference type="InterPro" id="IPR007055">
    <property type="entry name" value="BON_dom"/>
</dbReference>
<sequence length="187" mass="19581">MTLRLIAVCCLLFCAGCAPMVVGAGATGAYKSASDERTLGNQVDDATLTARVNSALVESRDVPVLSIDVDTLEGVVTLTGIVANKGVSINVEKVVSGVKGVRGVKNLLQVGESSFGQKVDDKVLGLKVKAELIAAKEIYSLNIDVDVNNGVVTLSGVVESNEIRDEAIRRADSLVGVERVVDNLVVR</sequence>
<evidence type="ECO:0000313" key="4">
    <source>
        <dbReference type="Proteomes" id="UP001320148"/>
    </source>
</evidence>